<reference evidence="1" key="1">
    <citation type="submission" date="2022-11" db="EMBL/GenBank/DDBJ databases">
        <authorList>
            <person name="Hyden B.L."/>
            <person name="Feng K."/>
            <person name="Yates T."/>
            <person name="Jawdy S."/>
            <person name="Smart L.B."/>
            <person name="Muchero W."/>
        </authorList>
    </citation>
    <scope>NUCLEOTIDE SEQUENCE</scope>
    <source>
        <tissue evidence="1">Shoot tip</tissue>
    </source>
</reference>
<name>A0A9Q0SX29_SALPP</name>
<feature type="non-terminal residue" evidence="1">
    <location>
        <position position="28"/>
    </location>
</feature>
<evidence type="ECO:0000313" key="2">
    <source>
        <dbReference type="Proteomes" id="UP001151532"/>
    </source>
</evidence>
<organism evidence="1 2">
    <name type="scientific">Salix purpurea</name>
    <name type="common">Purple osier willow</name>
    <dbReference type="NCBI Taxonomy" id="77065"/>
    <lineage>
        <taxon>Eukaryota</taxon>
        <taxon>Viridiplantae</taxon>
        <taxon>Streptophyta</taxon>
        <taxon>Embryophyta</taxon>
        <taxon>Tracheophyta</taxon>
        <taxon>Spermatophyta</taxon>
        <taxon>Magnoliopsida</taxon>
        <taxon>eudicotyledons</taxon>
        <taxon>Gunneridae</taxon>
        <taxon>Pentapetalae</taxon>
        <taxon>rosids</taxon>
        <taxon>fabids</taxon>
        <taxon>Malpighiales</taxon>
        <taxon>Salicaceae</taxon>
        <taxon>Saliceae</taxon>
        <taxon>Salix</taxon>
    </lineage>
</organism>
<protein>
    <submittedName>
        <fullName evidence="1">Uncharacterized protein</fullName>
    </submittedName>
</protein>
<evidence type="ECO:0000313" key="1">
    <source>
        <dbReference type="EMBL" id="KAJ6692658.1"/>
    </source>
</evidence>
<sequence length="28" mass="3543">MDINSMQCQKETFFLIRCRWLRRILINN</sequence>
<accession>A0A9Q0SX29</accession>
<keyword evidence="2" id="KW-1185">Reference proteome</keyword>
<comment type="caution">
    <text evidence="1">The sequence shown here is derived from an EMBL/GenBank/DDBJ whole genome shotgun (WGS) entry which is preliminary data.</text>
</comment>
<dbReference type="Proteomes" id="UP001151532">
    <property type="component" value="Chromosome 9"/>
</dbReference>
<gene>
    <name evidence="1" type="ORF">OIU79_014413</name>
</gene>
<dbReference type="EMBL" id="JAPFFK010000018">
    <property type="protein sequence ID" value="KAJ6692658.1"/>
    <property type="molecule type" value="Genomic_DNA"/>
</dbReference>
<dbReference type="AlphaFoldDB" id="A0A9Q0SX29"/>
<proteinExistence type="predicted"/>
<reference evidence="1" key="2">
    <citation type="journal article" date="2023" name="Int. J. Mol. Sci.">
        <title>De Novo Assembly and Annotation of 11 Diverse Shrub Willow (Salix) Genomes Reveals Novel Gene Organization in Sex-Linked Regions.</title>
        <authorList>
            <person name="Hyden B."/>
            <person name="Feng K."/>
            <person name="Yates T.B."/>
            <person name="Jawdy S."/>
            <person name="Cereghino C."/>
            <person name="Smart L.B."/>
            <person name="Muchero W."/>
        </authorList>
    </citation>
    <scope>NUCLEOTIDE SEQUENCE</scope>
    <source>
        <tissue evidence="1">Shoot tip</tissue>
    </source>
</reference>